<keyword evidence="1" id="KW-0805">Transcription regulation</keyword>
<accession>A0ABN1CEK2</accession>
<dbReference type="Pfam" id="PF13377">
    <property type="entry name" value="Peripla_BP_3"/>
    <property type="match status" value="1"/>
</dbReference>
<dbReference type="InterPro" id="IPR046335">
    <property type="entry name" value="LacI/GalR-like_sensor"/>
</dbReference>
<dbReference type="PROSITE" id="PS00356">
    <property type="entry name" value="HTH_LACI_1"/>
    <property type="match status" value="1"/>
</dbReference>
<dbReference type="InterPro" id="IPR010982">
    <property type="entry name" value="Lambda_DNA-bd_dom_sf"/>
</dbReference>
<gene>
    <name evidence="5" type="ORF">GCM10009533_14560</name>
</gene>
<proteinExistence type="predicted"/>
<evidence type="ECO:0000256" key="1">
    <source>
        <dbReference type="ARBA" id="ARBA00023015"/>
    </source>
</evidence>
<organism evidence="5 6">
    <name type="scientific">Saccharopolyspora erythraea</name>
    <name type="common">Streptomyces erythraeus</name>
    <dbReference type="NCBI Taxonomy" id="1836"/>
    <lineage>
        <taxon>Bacteria</taxon>
        <taxon>Bacillati</taxon>
        <taxon>Actinomycetota</taxon>
        <taxon>Actinomycetes</taxon>
        <taxon>Pseudonocardiales</taxon>
        <taxon>Pseudonocardiaceae</taxon>
        <taxon>Saccharopolyspora</taxon>
    </lineage>
</organism>
<protein>
    <submittedName>
        <fullName evidence="5">LacI family DNA-binding transcriptional regulator</fullName>
    </submittedName>
</protein>
<feature type="domain" description="HTH lacI-type" evidence="4">
    <location>
        <begin position="8"/>
        <end position="62"/>
    </location>
</feature>
<dbReference type="Proteomes" id="UP001500729">
    <property type="component" value="Unassembled WGS sequence"/>
</dbReference>
<keyword evidence="2 5" id="KW-0238">DNA-binding</keyword>
<comment type="caution">
    <text evidence="5">The sequence shown here is derived from an EMBL/GenBank/DDBJ whole genome shotgun (WGS) entry which is preliminary data.</text>
</comment>
<keyword evidence="3" id="KW-0804">Transcription</keyword>
<evidence type="ECO:0000256" key="3">
    <source>
        <dbReference type="ARBA" id="ARBA00023163"/>
    </source>
</evidence>
<keyword evidence="6" id="KW-1185">Reference proteome</keyword>
<dbReference type="Gene3D" id="3.40.50.2300">
    <property type="match status" value="2"/>
</dbReference>
<dbReference type="PANTHER" id="PTHR30146:SF147">
    <property type="entry name" value="HTH-TYPE TRANSCRIPTIONAL REGULATOR DEGA"/>
    <property type="match status" value="1"/>
</dbReference>
<dbReference type="SUPFAM" id="SSF47413">
    <property type="entry name" value="lambda repressor-like DNA-binding domains"/>
    <property type="match status" value="1"/>
</dbReference>
<dbReference type="InterPro" id="IPR000843">
    <property type="entry name" value="HTH_LacI"/>
</dbReference>
<evidence type="ECO:0000313" key="5">
    <source>
        <dbReference type="EMBL" id="GAA0516548.1"/>
    </source>
</evidence>
<dbReference type="Pfam" id="PF00356">
    <property type="entry name" value="LacI"/>
    <property type="match status" value="1"/>
</dbReference>
<dbReference type="PROSITE" id="PS50932">
    <property type="entry name" value="HTH_LACI_2"/>
    <property type="match status" value="1"/>
</dbReference>
<dbReference type="SUPFAM" id="SSF53822">
    <property type="entry name" value="Periplasmic binding protein-like I"/>
    <property type="match status" value="1"/>
</dbReference>
<name>A0ABN1CEK2_SACER</name>
<evidence type="ECO:0000259" key="4">
    <source>
        <dbReference type="PROSITE" id="PS50932"/>
    </source>
</evidence>
<reference evidence="5 6" key="1">
    <citation type="journal article" date="2019" name="Int. J. Syst. Evol. Microbiol.">
        <title>The Global Catalogue of Microorganisms (GCM) 10K type strain sequencing project: providing services to taxonomists for standard genome sequencing and annotation.</title>
        <authorList>
            <consortium name="The Broad Institute Genomics Platform"/>
            <consortium name="The Broad Institute Genome Sequencing Center for Infectious Disease"/>
            <person name="Wu L."/>
            <person name="Ma J."/>
        </authorList>
    </citation>
    <scope>NUCLEOTIDE SEQUENCE [LARGE SCALE GENOMIC DNA]</scope>
    <source>
        <strain evidence="5 6">JCM 10303</strain>
    </source>
</reference>
<dbReference type="InterPro" id="IPR028082">
    <property type="entry name" value="Peripla_BP_I"/>
</dbReference>
<dbReference type="GO" id="GO:0003677">
    <property type="term" value="F:DNA binding"/>
    <property type="evidence" value="ECO:0007669"/>
    <property type="project" value="UniProtKB-KW"/>
</dbReference>
<dbReference type="PANTHER" id="PTHR30146">
    <property type="entry name" value="LACI-RELATED TRANSCRIPTIONAL REPRESSOR"/>
    <property type="match status" value="1"/>
</dbReference>
<dbReference type="RefSeq" id="WP_009948308.1">
    <property type="nucleotide sequence ID" value="NZ_BAAAGS010000006.1"/>
</dbReference>
<dbReference type="SMART" id="SM00354">
    <property type="entry name" value="HTH_LACI"/>
    <property type="match status" value="1"/>
</dbReference>
<dbReference type="PRINTS" id="PR00036">
    <property type="entry name" value="HTHLACI"/>
</dbReference>
<evidence type="ECO:0000313" key="6">
    <source>
        <dbReference type="Proteomes" id="UP001500729"/>
    </source>
</evidence>
<dbReference type="EMBL" id="BAAAGS010000006">
    <property type="protein sequence ID" value="GAA0516548.1"/>
    <property type="molecule type" value="Genomic_DNA"/>
</dbReference>
<dbReference type="CDD" id="cd01392">
    <property type="entry name" value="HTH_LacI"/>
    <property type="match status" value="1"/>
</dbReference>
<evidence type="ECO:0000256" key="2">
    <source>
        <dbReference type="ARBA" id="ARBA00023125"/>
    </source>
</evidence>
<dbReference type="CDD" id="cd06267">
    <property type="entry name" value="PBP1_LacI_sugar_binding-like"/>
    <property type="match status" value="1"/>
</dbReference>
<dbReference type="Gene3D" id="1.10.260.40">
    <property type="entry name" value="lambda repressor-like DNA-binding domains"/>
    <property type="match status" value="1"/>
</dbReference>
<sequence length="331" mass="35430">MEQAPRRPTIKDVARSAGVSYQTVSRAMNDKADIDPRTKRRVLAAADALGYRPSRFARGLVNPGSTTLGLVVPDVGNPFFPEVIAGVIGAASRRGWHVVVVSGEGRPEQGARLLSSLTAQVDAVVGYLDRTDTDEWTARVPLVLLDQEHPVAGSGAVSVDVDAGVRAGVGHLLDSGHEVIGMIDCDAGCDRSQRRRTFLDVLRERGTGDAETYVERGEQSADGGAAAARRLLARHPEITAVFAFNDLVAVGALRALRTSGLRVPQDCAVLGFDGLALGEWVEPRLTTVRIDKHRLGELAMQEVGRLLEEPSAKTSEPAPVLRPELVIRESA</sequence>